<dbReference type="AlphaFoldDB" id="A0A1U8I1E1"/>
<gene>
    <name evidence="2" type="primary">LOC107890008</name>
</gene>
<dbReference type="Gene3D" id="2.40.70.10">
    <property type="entry name" value="Acid Proteases"/>
    <property type="match status" value="1"/>
</dbReference>
<sequence length="247" mass="27965">MGRLELGPLVTVTRLQLCTDCGRRYQGECWRMTEACLRFGSLEHHIRECPLRADQMQTPDTDIRSTHLYIANNISGNLGISVKSTTSKVMVLSLLGQFVRVSKLYKDVLLEVQGVIFLADLMELSFGEFDLTLGMNWLVKHCLSLDYATKRVVLRTEENKEMVRKGCEAFLAYVNVSDSGNSTVKDIKIVKDFSNVFPEKLPGLPPNYKLEFRIELLLGTAPVSIAPYRIALKKLVELKAQIQKLCY</sequence>
<dbReference type="Pfam" id="PF08284">
    <property type="entry name" value="RVP_2"/>
    <property type="match status" value="1"/>
</dbReference>
<evidence type="ECO:0000313" key="2">
    <source>
        <dbReference type="RefSeq" id="XP_016670023.1"/>
    </source>
</evidence>
<evidence type="ECO:0000313" key="1">
    <source>
        <dbReference type="Proteomes" id="UP000818029"/>
    </source>
</evidence>
<reference evidence="1" key="1">
    <citation type="journal article" date="2020" name="Nat. Genet.">
        <title>Genomic diversifications of five Gossypium allopolyploid species and their impact on cotton improvement.</title>
        <authorList>
            <person name="Chen Z.J."/>
            <person name="Sreedasyam A."/>
            <person name="Ando A."/>
            <person name="Song Q."/>
            <person name="De Santiago L.M."/>
            <person name="Hulse-Kemp A.M."/>
            <person name="Ding M."/>
            <person name="Ye W."/>
            <person name="Kirkbride R.C."/>
            <person name="Jenkins J."/>
            <person name="Plott C."/>
            <person name="Lovell J."/>
            <person name="Lin Y.M."/>
            <person name="Vaughn R."/>
            <person name="Liu B."/>
            <person name="Simpson S."/>
            <person name="Scheffler B.E."/>
            <person name="Wen L."/>
            <person name="Saski C.A."/>
            <person name="Grover C.E."/>
            <person name="Hu G."/>
            <person name="Conover J.L."/>
            <person name="Carlson J.W."/>
            <person name="Shu S."/>
            <person name="Boston L.B."/>
            <person name="Williams M."/>
            <person name="Peterson D.G."/>
            <person name="McGee K."/>
            <person name="Jones D.C."/>
            <person name="Wendel J.F."/>
            <person name="Stelly D.M."/>
            <person name="Grimwood J."/>
            <person name="Schmutz J."/>
        </authorList>
    </citation>
    <scope>NUCLEOTIDE SEQUENCE [LARGE SCALE GENOMIC DNA]</scope>
    <source>
        <strain evidence="1">cv. TM-1</strain>
    </source>
</reference>
<dbReference type="InterPro" id="IPR021109">
    <property type="entry name" value="Peptidase_aspartic_dom_sf"/>
</dbReference>
<name>A0A1U8I1E1_GOSHI</name>
<dbReference type="PaxDb" id="3635-A0A1U8I1E1"/>
<dbReference type="CDD" id="cd00303">
    <property type="entry name" value="retropepsin_like"/>
    <property type="match status" value="1"/>
</dbReference>
<dbReference type="PANTHER" id="PTHR15503">
    <property type="entry name" value="LDOC1 RELATED"/>
    <property type="match status" value="1"/>
</dbReference>
<protein>
    <recommendedName>
        <fullName evidence="3">RVP_2 domain-containing protein</fullName>
    </recommendedName>
</protein>
<evidence type="ECO:0008006" key="3">
    <source>
        <dbReference type="Google" id="ProtNLM"/>
    </source>
</evidence>
<dbReference type="RefSeq" id="XP_016670023.1">
    <property type="nucleotide sequence ID" value="XM_016814534.2"/>
</dbReference>
<dbReference type="PANTHER" id="PTHR15503:SF45">
    <property type="entry name" value="RNA-DIRECTED DNA POLYMERASE HOMOLOG"/>
    <property type="match status" value="1"/>
</dbReference>
<accession>A0A1U8I1E1</accession>
<dbReference type="Proteomes" id="UP000818029">
    <property type="component" value="Chromosome A09"/>
</dbReference>
<keyword evidence="1" id="KW-1185">Reference proteome</keyword>
<dbReference type="GeneID" id="107890008"/>
<organism evidence="1 2">
    <name type="scientific">Gossypium hirsutum</name>
    <name type="common">Upland cotton</name>
    <name type="synonym">Gossypium mexicanum</name>
    <dbReference type="NCBI Taxonomy" id="3635"/>
    <lineage>
        <taxon>Eukaryota</taxon>
        <taxon>Viridiplantae</taxon>
        <taxon>Streptophyta</taxon>
        <taxon>Embryophyta</taxon>
        <taxon>Tracheophyta</taxon>
        <taxon>Spermatophyta</taxon>
        <taxon>Magnoliopsida</taxon>
        <taxon>eudicotyledons</taxon>
        <taxon>Gunneridae</taxon>
        <taxon>Pentapetalae</taxon>
        <taxon>rosids</taxon>
        <taxon>malvids</taxon>
        <taxon>Malvales</taxon>
        <taxon>Malvaceae</taxon>
        <taxon>Malvoideae</taxon>
        <taxon>Gossypium</taxon>
    </lineage>
</organism>
<dbReference type="InterPro" id="IPR032567">
    <property type="entry name" value="RTL1-rel"/>
</dbReference>
<proteinExistence type="predicted"/>
<reference evidence="2" key="2">
    <citation type="submission" date="2025-08" db="UniProtKB">
        <authorList>
            <consortium name="RefSeq"/>
        </authorList>
    </citation>
    <scope>IDENTIFICATION</scope>
</reference>
<dbReference type="KEGG" id="ghi:107890008"/>